<keyword evidence="4 7" id="KW-0812">Transmembrane</keyword>
<reference evidence="8 9" key="1">
    <citation type="submission" date="2020-04" db="EMBL/GenBank/DDBJ databases">
        <title>Paraburkholderia sp. RP-4-7 isolated from soil.</title>
        <authorList>
            <person name="Dahal R.H."/>
        </authorList>
    </citation>
    <scope>NUCLEOTIDE SEQUENCE [LARGE SCALE GENOMIC DNA]</scope>
    <source>
        <strain evidence="8 9">RP-4-7</strain>
    </source>
</reference>
<sequence length="415" mass="43889">MAGFLQRWIVLKSRGFGALACRDFRLFAFGNSLSLIGMWVQRVGAGWLVWEISHSSLWLGLLALADLFPTVFLAPIAGLMADRCDPRRVMLYCQCVAMAMAVLQACLILGDASSMEWLLVVTLVTGIAGALCQPTRLSWTSTLVPQQQLGSAVALTSLCFSLARFAGPAVAGALLLKLDPSALFFLSALGYAVFIAAIVRIPASPRLLADMPPSHWRRDATDGFRYLASDAPLRATFLILIACAVCLRGIPDMAPAIADAMVQRGAQGFASLVAAAGAGALAGGIWFSGRDATGPLARLIERHVLAASLCGLGLAFTQYFPAALVLFFALGFSVVVTGIGAQTLIHQSVPQAMRGRVLALYGVIYRGGPALSALWLGACAPLWGLRVALGAGALVCMAAYCATKLRARYQDLPAR</sequence>
<evidence type="ECO:0000313" key="9">
    <source>
        <dbReference type="Proteomes" id="UP000544134"/>
    </source>
</evidence>
<comment type="subcellular location">
    <subcellularLocation>
        <location evidence="1">Cell membrane</location>
        <topology evidence="1">Multi-pass membrane protein</topology>
    </subcellularLocation>
</comment>
<dbReference type="PANTHER" id="PTHR23513:SF11">
    <property type="entry name" value="STAPHYLOFERRIN A TRANSPORTER"/>
    <property type="match status" value="1"/>
</dbReference>
<feature type="transmembrane region" description="Helical" evidence="7">
    <location>
        <begin position="116"/>
        <end position="132"/>
    </location>
</feature>
<dbReference type="CDD" id="cd06173">
    <property type="entry name" value="MFS_MefA_like"/>
    <property type="match status" value="1"/>
</dbReference>
<feature type="transmembrane region" description="Helical" evidence="7">
    <location>
        <begin position="26"/>
        <end position="50"/>
    </location>
</feature>
<keyword evidence="2" id="KW-0813">Transport</keyword>
<feature type="transmembrane region" description="Helical" evidence="7">
    <location>
        <begin position="270"/>
        <end position="287"/>
    </location>
</feature>
<keyword evidence="5 7" id="KW-1133">Transmembrane helix</keyword>
<evidence type="ECO:0000256" key="4">
    <source>
        <dbReference type="ARBA" id="ARBA00022692"/>
    </source>
</evidence>
<accession>A0A848IR47</accession>
<dbReference type="Pfam" id="PF05977">
    <property type="entry name" value="MFS_3"/>
    <property type="match status" value="1"/>
</dbReference>
<comment type="caution">
    <text evidence="8">The sequence shown here is derived from an EMBL/GenBank/DDBJ whole genome shotgun (WGS) entry which is preliminary data.</text>
</comment>
<protein>
    <submittedName>
        <fullName evidence="8">MFS transporter</fullName>
    </submittedName>
</protein>
<evidence type="ECO:0000256" key="2">
    <source>
        <dbReference type="ARBA" id="ARBA00022448"/>
    </source>
</evidence>
<dbReference type="RefSeq" id="WP_169490505.1">
    <property type="nucleotide sequence ID" value="NZ_JABBGJ010000059.1"/>
</dbReference>
<name>A0A848IR47_9BURK</name>
<evidence type="ECO:0000256" key="1">
    <source>
        <dbReference type="ARBA" id="ARBA00004651"/>
    </source>
</evidence>
<dbReference type="InterPro" id="IPR036259">
    <property type="entry name" value="MFS_trans_sf"/>
</dbReference>
<dbReference type="Proteomes" id="UP000544134">
    <property type="component" value="Unassembled WGS sequence"/>
</dbReference>
<dbReference type="Gene3D" id="1.20.1250.20">
    <property type="entry name" value="MFS general substrate transporter like domains"/>
    <property type="match status" value="1"/>
</dbReference>
<feature type="transmembrane region" description="Helical" evidence="7">
    <location>
        <begin position="182"/>
        <end position="203"/>
    </location>
</feature>
<gene>
    <name evidence="8" type="ORF">HHL24_38290</name>
</gene>
<feature type="transmembrane region" description="Helical" evidence="7">
    <location>
        <begin position="322"/>
        <end position="345"/>
    </location>
</feature>
<feature type="transmembrane region" description="Helical" evidence="7">
    <location>
        <begin position="89"/>
        <end position="110"/>
    </location>
</feature>
<dbReference type="GO" id="GO:0005886">
    <property type="term" value="C:plasma membrane"/>
    <property type="evidence" value="ECO:0007669"/>
    <property type="project" value="UniProtKB-SubCell"/>
</dbReference>
<feature type="transmembrane region" description="Helical" evidence="7">
    <location>
        <begin position="56"/>
        <end position="77"/>
    </location>
</feature>
<evidence type="ECO:0000256" key="7">
    <source>
        <dbReference type="SAM" id="Phobius"/>
    </source>
</evidence>
<proteinExistence type="predicted"/>
<evidence type="ECO:0000313" key="8">
    <source>
        <dbReference type="EMBL" id="NMM03710.1"/>
    </source>
</evidence>
<keyword evidence="9" id="KW-1185">Reference proteome</keyword>
<evidence type="ECO:0000256" key="6">
    <source>
        <dbReference type="ARBA" id="ARBA00023136"/>
    </source>
</evidence>
<feature type="transmembrane region" description="Helical" evidence="7">
    <location>
        <begin position="224"/>
        <end position="250"/>
    </location>
</feature>
<keyword evidence="6 7" id="KW-0472">Membrane</keyword>
<evidence type="ECO:0000256" key="3">
    <source>
        <dbReference type="ARBA" id="ARBA00022475"/>
    </source>
</evidence>
<dbReference type="SUPFAM" id="SSF103473">
    <property type="entry name" value="MFS general substrate transporter"/>
    <property type="match status" value="1"/>
</dbReference>
<dbReference type="EMBL" id="JABBGJ010000059">
    <property type="protein sequence ID" value="NMM03710.1"/>
    <property type="molecule type" value="Genomic_DNA"/>
</dbReference>
<feature type="transmembrane region" description="Helical" evidence="7">
    <location>
        <begin position="357"/>
        <end position="377"/>
    </location>
</feature>
<organism evidence="8 9">
    <name type="scientific">Paraburkholderia polaris</name>
    <dbReference type="NCBI Taxonomy" id="2728848"/>
    <lineage>
        <taxon>Bacteria</taxon>
        <taxon>Pseudomonadati</taxon>
        <taxon>Pseudomonadota</taxon>
        <taxon>Betaproteobacteria</taxon>
        <taxon>Burkholderiales</taxon>
        <taxon>Burkholderiaceae</taxon>
        <taxon>Paraburkholderia</taxon>
    </lineage>
</organism>
<dbReference type="InterPro" id="IPR010290">
    <property type="entry name" value="TM_effector"/>
</dbReference>
<feature type="transmembrane region" description="Helical" evidence="7">
    <location>
        <begin position="383"/>
        <end position="402"/>
    </location>
</feature>
<evidence type="ECO:0000256" key="5">
    <source>
        <dbReference type="ARBA" id="ARBA00022989"/>
    </source>
</evidence>
<dbReference type="PANTHER" id="PTHR23513">
    <property type="entry name" value="INTEGRAL MEMBRANE EFFLUX PROTEIN-RELATED"/>
    <property type="match status" value="1"/>
</dbReference>
<feature type="transmembrane region" description="Helical" evidence="7">
    <location>
        <begin position="153"/>
        <end position="176"/>
    </location>
</feature>
<dbReference type="AlphaFoldDB" id="A0A848IR47"/>
<keyword evidence="3" id="KW-1003">Cell membrane</keyword>